<dbReference type="VEuPathDB" id="ToxoDB:BESB_054160"/>
<comment type="caution">
    <text evidence="2">The sequence shown here is derived from an EMBL/GenBank/DDBJ whole genome shotgun (WGS) entry which is preliminary data.</text>
</comment>
<reference evidence="2 3" key="1">
    <citation type="submission" date="2017-09" db="EMBL/GenBank/DDBJ databases">
        <title>Genome sequencing of Besnoitia besnoiti strain Bb-Ger1.</title>
        <authorList>
            <person name="Schares G."/>
            <person name="Venepally P."/>
            <person name="Lorenzi H.A."/>
        </authorList>
    </citation>
    <scope>NUCLEOTIDE SEQUENCE [LARGE SCALE GENOMIC DNA]</scope>
    <source>
        <strain evidence="2 3">Bb-Ger1</strain>
    </source>
</reference>
<dbReference type="OrthoDB" id="345163at2759"/>
<dbReference type="KEGG" id="bbes:BESB_054160"/>
<organism evidence="2 3">
    <name type="scientific">Besnoitia besnoiti</name>
    <name type="common">Apicomplexan protozoan</name>
    <dbReference type="NCBI Taxonomy" id="94643"/>
    <lineage>
        <taxon>Eukaryota</taxon>
        <taxon>Sar</taxon>
        <taxon>Alveolata</taxon>
        <taxon>Apicomplexa</taxon>
        <taxon>Conoidasida</taxon>
        <taxon>Coccidia</taxon>
        <taxon>Eucoccidiorida</taxon>
        <taxon>Eimeriorina</taxon>
        <taxon>Sarcocystidae</taxon>
        <taxon>Besnoitia</taxon>
    </lineage>
</organism>
<proteinExistence type="predicted"/>
<name>A0A2A9MCP8_BESBE</name>
<evidence type="ECO:0000256" key="1">
    <source>
        <dbReference type="SAM" id="MobiDB-lite"/>
    </source>
</evidence>
<feature type="compositionally biased region" description="Basic and acidic residues" evidence="1">
    <location>
        <begin position="103"/>
        <end position="121"/>
    </location>
</feature>
<dbReference type="GeneID" id="40310345"/>
<evidence type="ECO:0000313" key="3">
    <source>
        <dbReference type="Proteomes" id="UP000224006"/>
    </source>
</evidence>
<feature type="compositionally biased region" description="Basic and acidic residues" evidence="1">
    <location>
        <begin position="11"/>
        <end position="24"/>
    </location>
</feature>
<feature type="region of interest" description="Disordered" evidence="1">
    <location>
        <begin position="278"/>
        <end position="308"/>
    </location>
</feature>
<accession>A0A2A9MCP8</accession>
<protein>
    <submittedName>
        <fullName evidence="2">Uncharacterized protein</fullName>
    </submittedName>
</protein>
<dbReference type="EMBL" id="NWUJ01000004">
    <property type="protein sequence ID" value="PFH35765.1"/>
    <property type="molecule type" value="Genomic_DNA"/>
</dbReference>
<gene>
    <name evidence="2" type="ORF">BESB_054160</name>
</gene>
<feature type="region of interest" description="Disordered" evidence="1">
    <location>
        <begin position="371"/>
        <end position="393"/>
    </location>
</feature>
<keyword evidence="3" id="KW-1185">Reference proteome</keyword>
<evidence type="ECO:0000313" key="2">
    <source>
        <dbReference type="EMBL" id="PFH35765.1"/>
    </source>
</evidence>
<sequence length="598" mass="66510">MNMDESGCPSFRKDSPSKMAHGDDSFGVPRRPPPAGGPYGDAAPYPLEKAYPAQEAETLFPSYPLKEPAFHCEPSERARWEPPAAYTSALPDNPYNQQGRNYFDGDVRDYPTEGERGRQQDSPELFQEPGRASCYGGQQEPRTPEFYGPPTTSLSHEQPGAHLSGEGNYGAFRSREPSSMAVPIASTHTTLLDHCRTNGGRGRVSIPHDDVRQRALQGHRTADLLKTPCDHDFFHRRRLPPSVAACMQPAGKEVDWSERSMFRKSIPSVIFSSEQVADRLRQTPPSQRLKEEERMRTAEQGNRSNRSERVQCLLQQSAMPDGTISKLPLFTAQVKDCSYDSSLLLNGGRHYKKLFPARSAIDGVSPLLQSTAQEETGPGLTSKSRAAHSQDSSQLRSILTQEIPPANGELKGQRPCFRSSSLVAAKNPQRWGVNVFAYDLPPPRRQFQASLRDHLDSNLVPDHSSDDITHCKTIQASVLRPSLDMSTLTPLKDVPQKGVAMRGREADSVHLDACLIPVLADEVQGRRAPGTLRQDESSLRSDFVPVKEATYRHKRHILAAHDHLQVDMVPDTEERHRRQRPAPAFCRAPSIPLGMTWA</sequence>
<dbReference type="Proteomes" id="UP000224006">
    <property type="component" value="Chromosome IV"/>
</dbReference>
<feature type="region of interest" description="Disordered" evidence="1">
    <location>
        <begin position="1"/>
        <end position="50"/>
    </location>
</feature>
<dbReference type="AlphaFoldDB" id="A0A2A9MCP8"/>
<dbReference type="RefSeq" id="XP_029219774.1">
    <property type="nucleotide sequence ID" value="XM_029363851.1"/>
</dbReference>
<feature type="compositionally biased region" description="Basic and acidic residues" evidence="1">
    <location>
        <begin position="288"/>
        <end position="297"/>
    </location>
</feature>
<feature type="region of interest" description="Disordered" evidence="1">
    <location>
        <begin position="85"/>
        <end position="174"/>
    </location>
</feature>